<dbReference type="GO" id="GO:0005789">
    <property type="term" value="C:endoplasmic reticulum membrane"/>
    <property type="evidence" value="ECO:0007669"/>
    <property type="project" value="UniProtKB-SubCell"/>
</dbReference>
<comment type="pathway">
    <text evidence="2">Lipid metabolism; sphingolipid metabolism.</text>
</comment>
<keyword evidence="8" id="KW-0443">Lipid metabolism</keyword>
<comment type="subcellular location">
    <subcellularLocation>
        <location evidence="1">Endoplasmic reticulum membrane</location>
        <topology evidence="1">Multi-pass membrane protein</topology>
    </subcellularLocation>
</comment>
<comment type="pathway">
    <text evidence="3">Sphingolipid metabolism.</text>
</comment>
<evidence type="ECO:0000256" key="1">
    <source>
        <dbReference type="ARBA" id="ARBA00004477"/>
    </source>
</evidence>
<evidence type="ECO:0000256" key="6">
    <source>
        <dbReference type="ARBA" id="ARBA00022919"/>
    </source>
</evidence>
<dbReference type="GO" id="GO:0017059">
    <property type="term" value="C:serine palmitoyltransferase complex"/>
    <property type="evidence" value="ECO:0007669"/>
    <property type="project" value="TreeGrafter"/>
</dbReference>
<dbReference type="PANTHER" id="PTHR47084">
    <property type="entry name" value="SERINE PALMITOYLTRANSFERASE SMALL SUBUNIT A"/>
    <property type="match status" value="1"/>
</dbReference>
<comment type="similarity">
    <text evidence="10">Belongs to the SPTSS family. SPTSSA subfamily.</text>
</comment>
<name>A0A8C4Q9I9_EPTBU</name>
<dbReference type="GO" id="GO:0046513">
    <property type="term" value="P:ceramide biosynthetic process"/>
    <property type="evidence" value="ECO:0007669"/>
    <property type="project" value="TreeGrafter"/>
</dbReference>
<feature type="transmembrane region" description="Helical" evidence="11">
    <location>
        <begin position="9"/>
        <end position="26"/>
    </location>
</feature>
<evidence type="ECO:0008006" key="14">
    <source>
        <dbReference type="Google" id="ProtNLM"/>
    </source>
</evidence>
<evidence type="ECO:0000256" key="4">
    <source>
        <dbReference type="ARBA" id="ARBA00022692"/>
    </source>
</evidence>
<keyword evidence="13" id="KW-1185">Reference proteome</keyword>
<dbReference type="Ensembl" id="ENSEBUT00000012607.1">
    <property type="protein sequence ID" value="ENSEBUP00000012031.1"/>
    <property type="gene ID" value="ENSEBUG00000007693.1"/>
</dbReference>
<evidence type="ECO:0000313" key="13">
    <source>
        <dbReference type="Proteomes" id="UP000694388"/>
    </source>
</evidence>
<dbReference type="Proteomes" id="UP000694388">
    <property type="component" value="Unplaced"/>
</dbReference>
<dbReference type="InterPro" id="IPR051900">
    <property type="entry name" value="SPT_small_subunit"/>
</dbReference>
<evidence type="ECO:0000256" key="9">
    <source>
        <dbReference type="ARBA" id="ARBA00023136"/>
    </source>
</evidence>
<keyword evidence="6" id="KW-0746">Sphingolipid metabolism</keyword>
<dbReference type="GeneTree" id="ENSGT00970000195179"/>
<keyword evidence="9 11" id="KW-0472">Membrane</keyword>
<feature type="transmembrane region" description="Helical" evidence="11">
    <location>
        <begin position="32"/>
        <end position="53"/>
    </location>
</feature>
<evidence type="ECO:0000256" key="10">
    <source>
        <dbReference type="ARBA" id="ARBA00038370"/>
    </source>
</evidence>
<dbReference type="PANTHER" id="PTHR47084:SF1">
    <property type="entry name" value="SERINE PALMITOYLTRANSFERASE SMALL SUBUNIT A"/>
    <property type="match status" value="1"/>
</dbReference>
<keyword evidence="4 11" id="KW-0812">Transmembrane</keyword>
<protein>
    <recommendedName>
        <fullName evidence="14">Serine palmitoyltransferase small subunit B</fullName>
    </recommendedName>
</protein>
<organism evidence="12 13">
    <name type="scientific">Eptatretus burgeri</name>
    <name type="common">Inshore hagfish</name>
    <dbReference type="NCBI Taxonomy" id="7764"/>
    <lineage>
        <taxon>Eukaryota</taxon>
        <taxon>Metazoa</taxon>
        <taxon>Chordata</taxon>
        <taxon>Craniata</taxon>
        <taxon>Vertebrata</taxon>
        <taxon>Cyclostomata</taxon>
        <taxon>Myxini</taxon>
        <taxon>Myxiniformes</taxon>
        <taxon>Myxinidae</taxon>
        <taxon>Eptatretinae</taxon>
        <taxon>Eptatretus</taxon>
    </lineage>
</organism>
<accession>A0A8C4Q9I9</accession>
<evidence type="ECO:0000256" key="8">
    <source>
        <dbReference type="ARBA" id="ARBA00023098"/>
    </source>
</evidence>
<dbReference type="InterPro" id="IPR024512">
    <property type="entry name" value="Ser_palmitoyltrfase_ssu-like"/>
</dbReference>
<reference evidence="12" key="1">
    <citation type="submission" date="2025-08" db="UniProtKB">
        <authorList>
            <consortium name="Ensembl"/>
        </authorList>
    </citation>
    <scope>IDENTIFICATION</scope>
</reference>
<evidence type="ECO:0000256" key="2">
    <source>
        <dbReference type="ARBA" id="ARBA00004760"/>
    </source>
</evidence>
<dbReference type="GO" id="GO:0004758">
    <property type="term" value="F:serine C-palmitoyltransferase activity"/>
    <property type="evidence" value="ECO:0007669"/>
    <property type="project" value="TreeGrafter"/>
</dbReference>
<dbReference type="Pfam" id="PF11779">
    <property type="entry name" value="SPT_ssu-like"/>
    <property type="match status" value="1"/>
</dbReference>
<dbReference type="UniPathway" id="UPA00222"/>
<evidence type="ECO:0000256" key="5">
    <source>
        <dbReference type="ARBA" id="ARBA00022824"/>
    </source>
</evidence>
<evidence type="ECO:0000256" key="3">
    <source>
        <dbReference type="ARBA" id="ARBA00004991"/>
    </source>
</evidence>
<evidence type="ECO:0000256" key="11">
    <source>
        <dbReference type="SAM" id="Phobius"/>
    </source>
</evidence>
<keyword evidence="5" id="KW-0256">Endoplasmic reticulum</keyword>
<proteinExistence type="inferred from homology"/>
<dbReference type="AlphaFoldDB" id="A0A8C4Q9I9"/>
<evidence type="ECO:0000313" key="12">
    <source>
        <dbReference type="Ensembl" id="ENSEBUP00000012031.1"/>
    </source>
</evidence>
<keyword evidence="7 11" id="KW-1133">Transmembrane helix</keyword>
<evidence type="ECO:0000256" key="7">
    <source>
        <dbReference type="ARBA" id="ARBA00022989"/>
    </source>
</evidence>
<dbReference type="OMA" id="YLFLPRY"/>
<sequence length="67" mass="7871">MVLRRTQEIICHYYLQYLLLTALYMLEPWERMAFTTVLVAVLAMGVYTAYVFLPLHISAALNYLQLI</sequence>
<reference evidence="12" key="2">
    <citation type="submission" date="2025-09" db="UniProtKB">
        <authorList>
            <consortium name="Ensembl"/>
        </authorList>
    </citation>
    <scope>IDENTIFICATION</scope>
</reference>